<sequence length="211" mass="23722">MSPIRLYTYPESTSIAPHILLHEIGVDFETVDVTSAENGLEELRKLNPKARIPVLVIDNQVITESTAIMTAIAQLAPEKHLLGQSNLETVRVYEWLNWLSGTLHGHAWGMVLRPERYIDDVSMYDAIRAKGMLAAKEIYEMIEEQLEGVNAVGHGLTIVDPFLYVVYRWAASRGIVSKETHPKICQLVSELVKRPSVKRVIQAGFMTVIET</sequence>
<dbReference type="InterPro" id="IPR036249">
    <property type="entry name" value="Thioredoxin-like_sf"/>
</dbReference>
<dbReference type="SUPFAM" id="SSF52833">
    <property type="entry name" value="Thioredoxin-like"/>
    <property type="match status" value="1"/>
</dbReference>
<feature type="domain" description="GST N-terminal" evidence="3">
    <location>
        <begin position="1"/>
        <end position="80"/>
    </location>
</feature>
<evidence type="ECO:0000259" key="3">
    <source>
        <dbReference type="PROSITE" id="PS50404"/>
    </source>
</evidence>
<proteinExistence type="inferred from homology"/>
<evidence type="ECO:0000313" key="5">
    <source>
        <dbReference type="EMBL" id="KAK5058497.1"/>
    </source>
</evidence>
<dbReference type="PROSITE" id="PS50405">
    <property type="entry name" value="GST_CTER"/>
    <property type="match status" value="1"/>
</dbReference>
<dbReference type="CDD" id="cd03057">
    <property type="entry name" value="GST_N_Beta"/>
    <property type="match status" value="1"/>
</dbReference>
<evidence type="ECO:0000259" key="4">
    <source>
        <dbReference type="PROSITE" id="PS50405"/>
    </source>
</evidence>
<dbReference type="PANTHER" id="PTHR44051">
    <property type="entry name" value="GLUTATHIONE S-TRANSFERASE-RELATED"/>
    <property type="match status" value="1"/>
</dbReference>
<dbReference type="Pfam" id="PF02798">
    <property type="entry name" value="GST_N"/>
    <property type="match status" value="1"/>
</dbReference>
<name>A0ABR0J8A3_9EURO</name>
<feature type="domain" description="GST C-terminal" evidence="4">
    <location>
        <begin position="85"/>
        <end position="211"/>
    </location>
</feature>
<dbReference type="InterPro" id="IPR004045">
    <property type="entry name" value="Glutathione_S-Trfase_N"/>
</dbReference>
<protein>
    <recommendedName>
        <fullName evidence="7">Glutathione S-transferase</fullName>
    </recommendedName>
</protein>
<evidence type="ECO:0000313" key="6">
    <source>
        <dbReference type="Proteomes" id="UP001345691"/>
    </source>
</evidence>
<dbReference type="Gene3D" id="1.20.1050.10">
    <property type="match status" value="1"/>
</dbReference>
<accession>A0ABR0J8A3</accession>
<evidence type="ECO:0000256" key="2">
    <source>
        <dbReference type="RuleBase" id="RU003494"/>
    </source>
</evidence>
<gene>
    <name evidence="5" type="ORF">LTR69_006902</name>
</gene>
<dbReference type="Proteomes" id="UP001345691">
    <property type="component" value="Unassembled WGS sequence"/>
</dbReference>
<dbReference type="PANTHER" id="PTHR44051:SF8">
    <property type="entry name" value="GLUTATHIONE S-TRANSFERASE GSTA"/>
    <property type="match status" value="1"/>
</dbReference>
<dbReference type="SFLD" id="SFLDS00019">
    <property type="entry name" value="Glutathione_Transferase_(cytos"/>
    <property type="match status" value="1"/>
</dbReference>
<evidence type="ECO:0008006" key="7">
    <source>
        <dbReference type="Google" id="ProtNLM"/>
    </source>
</evidence>
<dbReference type="InterPro" id="IPR010987">
    <property type="entry name" value="Glutathione-S-Trfase_C-like"/>
</dbReference>
<dbReference type="SFLD" id="SFLDG00358">
    <property type="entry name" value="Main_(cytGST)"/>
    <property type="match status" value="1"/>
</dbReference>
<dbReference type="PROSITE" id="PS50404">
    <property type="entry name" value="GST_NTER"/>
    <property type="match status" value="1"/>
</dbReference>
<comment type="caution">
    <text evidence="5">The sequence shown here is derived from an EMBL/GenBank/DDBJ whole genome shotgun (WGS) entry which is preliminary data.</text>
</comment>
<dbReference type="Pfam" id="PF00043">
    <property type="entry name" value="GST_C"/>
    <property type="match status" value="1"/>
</dbReference>
<organism evidence="5 6">
    <name type="scientific">Exophiala sideris</name>
    <dbReference type="NCBI Taxonomy" id="1016849"/>
    <lineage>
        <taxon>Eukaryota</taxon>
        <taxon>Fungi</taxon>
        <taxon>Dikarya</taxon>
        <taxon>Ascomycota</taxon>
        <taxon>Pezizomycotina</taxon>
        <taxon>Eurotiomycetes</taxon>
        <taxon>Chaetothyriomycetidae</taxon>
        <taxon>Chaetothyriales</taxon>
        <taxon>Herpotrichiellaceae</taxon>
        <taxon>Exophiala</taxon>
    </lineage>
</organism>
<keyword evidence="6" id="KW-1185">Reference proteome</keyword>
<evidence type="ECO:0000256" key="1">
    <source>
        <dbReference type="ARBA" id="ARBA00007409"/>
    </source>
</evidence>
<dbReference type="EMBL" id="JAVRRF010000014">
    <property type="protein sequence ID" value="KAK5058497.1"/>
    <property type="molecule type" value="Genomic_DNA"/>
</dbReference>
<dbReference type="InterPro" id="IPR040079">
    <property type="entry name" value="Glutathione_S-Trfase"/>
</dbReference>
<reference evidence="5 6" key="1">
    <citation type="submission" date="2023-08" db="EMBL/GenBank/DDBJ databases">
        <title>Black Yeasts Isolated from many extreme environments.</title>
        <authorList>
            <person name="Coleine C."/>
            <person name="Stajich J.E."/>
            <person name="Selbmann L."/>
        </authorList>
    </citation>
    <scope>NUCLEOTIDE SEQUENCE [LARGE SCALE GENOMIC DNA]</scope>
    <source>
        <strain evidence="5 6">CCFEE 6328</strain>
    </source>
</reference>
<dbReference type="SUPFAM" id="SSF47616">
    <property type="entry name" value="GST C-terminal domain-like"/>
    <property type="match status" value="1"/>
</dbReference>
<dbReference type="InterPro" id="IPR036282">
    <property type="entry name" value="Glutathione-S-Trfase_C_sf"/>
</dbReference>
<dbReference type="Gene3D" id="3.40.30.10">
    <property type="entry name" value="Glutaredoxin"/>
    <property type="match status" value="1"/>
</dbReference>
<comment type="similarity">
    <text evidence="1 2">Belongs to the GST superfamily.</text>
</comment>
<dbReference type="InterPro" id="IPR004046">
    <property type="entry name" value="GST_C"/>
</dbReference>